<gene>
    <name evidence="2" type="ORF">TNIN_80271</name>
</gene>
<keyword evidence="3" id="KW-1185">Reference proteome</keyword>
<keyword evidence="1" id="KW-0732">Signal</keyword>
<sequence length="183" mass="20728">MAIHFILRIVLHLLQCGIYVASGFDMPSLLDIIMFELAFEIIKHCTVKNQAIPRSEIETQVSFDPSSMANASGIPLVRSIMIYRLCQALELEAMLDPSNDISPKMVQSKPKKEMKIQPTPVVYSFTLFKMCEALDLRVELHPENERPTFVRKIKQVPVVYSPTVFCICKALQLDAKLANNSDK</sequence>
<evidence type="ECO:0000313" key="2">
    <source>
        <dbReference type="EMBL" id="GFY44407.1"/>
    </source>
</evidence>
<evidence type="ECO:0000313" key="3">
    <source>
        <dbReference type="Proteomes" id="UP000886998"/>
    </source>
</evidence>
<dbReference type="Proteomes" id="UP000886998">
    <property type="component" value="Unassembled WGS sequence"/>
</dbReference>
<proteinExistence type="predicted"/>
<feature type="signal peptide" evidence="1">
    <location>
        <begin position="1"/>
        <end position="23"/>
    </location>
</feature>
<dbReference type="OrthoDB" id="6473117at2759"/>
<protein>
    <submittedName>
        <fullName evidence="2">Uncharacterized protein</fullName>
    </submittedName>
</protein>
<accession>A0A8X6WZW5</accession>
<organism evidence="2 3">
    <name type="scientific">Trichonephila inaurata madagascariensis</name>
    <dbReference type="NCBI Taxonomy" id="2747483"/>
    <lineage>
        <taxon>Eukaryota</taxon>
        <taxon>Metazoa</taxon>
        <taxon>Ecdysozoa</taxon>
        <taxon>Arthropoda</taxon>
        <taxon>Chelicerata</taxon>
        <taxon>Arachnida</taxon>
        <taxon>Araneae</taxon>
        <taxon>Araneomorphae</taxon>
        <taxon>Entelegynae</taxon>
        <taxon>Araneoidea</taxon>
        <taxon>Nephilidae</taxon>
        <taxon>Trichonephila</taxon>
        <taxon>Trichonephila inaurata</taxon>
    </lineage>
</organism>
<name>A0A8X6WZW5_9ARAC</name>
<reference evidence="2" key="1">
    <citation type="submission" date="2020-08" db="EMBL/GenBank/DDBJ databases">
        <title>Multicomponent nature underlies the extraordinary mechanical properties of spider dragline silk.</title>
        <authorList>
            <person name="Kono N."/>
            <person name="Nakamura H."/>
            <person name="Mori M."/>
            <person name="Yoshida Y."/>
            <person name="Ohtoshi R."/>
            <person name="Malay A.D."/>
            <person name="Moran D.A.P."/>
            <person name="Tomita M."/>
            <person name="Numata K."/>
            <person name="Arakawa K."/>
        </authorList>
    </citation>
    <scope>NUCLEOTIDE SEQUENCE</scope>
</reference>
<evidence type="ECO:0000256" key="1">
    <source>
        <dbReference type="SAM" id="SignalP"/>
    </source>
</evidence>
<dbReference type="EMBL" id="BMAV01004221">
    <property type="protein sequence ID" value="GFY44407.1"/>
    <property type="molecule type" value="Genomic_DNA"/>
</dbReference>
<dbReference type="AlphaFoldDB" id="A0A8X6WZW5"/>
<comment type="caution">
    <text evidence="2">The sequence shown here is derived from an EMBL/GenBank/DDBJ whole genome shotgun (WGS) entry which is preliminary data.</text>
</comment>
<feature type="chain" id="PRO_5036454690" evidence="1">
    <location>
        <begin position="24"/>
        <end position="183"/>
    </location>
</feature>